<protein>
    <submittedName>
        <fullName evidence="1">Uncharacterized protein</fullName>
    </submittedName>
</protein>
<dbReference type="EMBL" id="BAGZ01000008">
    <property type="protein sequence ID" value="GAB78176.1"/>
    <property type="molecule type" value="Genomic_DNA"/>
</dbReference>
<accession>K6UMJ8</accession>
<gene>
    <name evidence="1" type="ORF">AUCHE_08_04210</name>
</gene>
<keyword evidence="2" id="KW-1185">Reference proteome</keyword>
<proteinExistence type="predicted"/>
<reference evidence="1 2" key="1">
    <citation type="submission" date="2012-08" db="EMBL/GenBank/DDBJ databases">
        <title>Whole genome shotgun sequence of Austwickia chelonae NBRC 105200.</title>
        <authorList>
            <person name="Yoshida I."/>
            <person name="Hosoyama A."/>
            <person name="Tsuchikane K."/>
            <person name="Katsumata H."/>
            <person name="Ando Y."/>
            <person name="Ohji S."/>
            <person name="Hamada M."/>
            <person name="Tamura T."/>
            <person name="Yamazoe A."/>
            <person name="Yamazaki S."/>
            <person name="Fujita N."/>
        </authorList>
    </citation>
    <scope>NUCLEOTIDE SEQUENCE [LARGE SCALE GENOMIC DNA]</scope>
    <source>
        <strain evidence="1 2">NBRC 105200</strain>
    </source>
</reference>
<sequence length="99" mass="10738">MLSFRGSFSRRRKPLRTSWSLASARGASIPGLSRALDLLVEFAYGEADASEVAAGNVSLGDRCRDEIRKGMRCLQTAAAGGDDRARAAIRDLVDRIEPQ</sequence>
<dbReference type="AlphaFoldDB" id="K6UMJ8"/>
<organism evidence="1 2">
    <name type="scientific">Austwickia chelonae NBRC 105200</name>
    <dbReference type="NCBI Taxonomy" id="1184607"/>
    <lineage>
        <taxon>Bacteria</taxon>
        <taxon>Bacillati</taxon>
        <taxon>Actinomycetota</taxon>
        <taxon>Actinomycetes</taxon>
        <taxon>Micrococcales</taxon>
        <taxon>Dermatophilaceae</taxon>
        <taxon>Austwickia</taxon>
    </lineage>
</organism>
<comment type="caution">
    <text evidence="1">The sequence shown here is derived from an EMBL/GenBank/DDBJ whole genome shotgun (WGS) entry which is preliminary data.</text>
</comment>
<name>K6UMJ8_9MICO</name>
<evidence type="ECO:0000313" key="2">
    <source>
        <dbReference type="Proteomes" id="UP000008495"/>
    </source>
</evidence>
<dbReference type="Proteomes" id="UP000008495">
    <property type="component" value="Unassembled WGS sequence"/>
</dbReference>
<evidence type="ECO:0000313" key="1">
    <source>
        <dbReference type="EMBL" id="GAB78176.1"/>
    </source>
</evidence>